<sequence length="115" mass="12350">MAVSDANSDMFREMFFEEARELLETLDSGLSGDGPPGDSPKRWDPVYRAAHSLKGAAAMVGLAGISQQALAMEKALGQLRTGAAAWGAEISQSLGGQRARLVELIDDEEKRFRAP</sequence>
<dbReference type="Proteomes" id="UP000324233">
    <property type="component" value="Chromosome"/>
</dbReference>
<evidence type="ECO:0000313" key="4">
    <source>
        <dbReference type="Proteomes" id="UP000324233"/>
    </source>
</evidence>
<organism evidence="3 4">
    <name type="scientific">Aquisphaera giovannonii</name>
    <dbReference type="NCBI Taxonomy" id="406548"/>
    <lineage>
        <taxon>Bacteria</taxon>
        <taxon>Pseudomonadati</taxon>
        <taxon>Planctomycetota</taxon>
        <taxon>Planctomycetia</taxon>
        <taxon>Isosphaerales</taxon>
        <taxon>Isosphaeraceae</taxon>
        <taxon>Aquisphaera</taxon>
    </lineage>
</organism>
<dbReference type="EC" id="2.7.13.3" evidence="3"/>
<dbReference type="InterPro" id="IPR036641">
    <property type="entry name" value="HPT_dom_sf"/>
</dbReference>
<protein>
    <submittedName>
        <fullName evidence="3">Chemotaxis protein CheA</fullName>
        <ecNumber evidence="3">2.7.13.3</ecNumber>
    </submittedName>
</protein>
<dbReference type="PROSITE" id="PS50894">
    <property type="entry name" value="HPT"/>
    <property type="match status" value="1"/>
</dbReference>
<evidence type="ECO:0000313" key="3">
    <source>
        <dbReference type="EMBL" id="QEH33155.1"/>
    </source>
</evidence>
<accession>A0A5B9VZF8</accession>
<evidence type="ECO:0000256" key="1">
    <source>
        <dbReference type="PROSITE-ProRule" id="PRU00110"/>
    </source>
</evidence>
<reference evidence="3 4" key="1">
    <citation type="submission" date="2019-08" db="EMBL/GenBank/DDBJ databases">
        <title>Deep-cultivation of Planctomycetes and their phenomic and genomic characterization uncovers novel biology.</title>
        <authorList>
            <person name="Wiegand S."/>
            <person name="Jogler M."/>
            <person name="Boedeker C."/>
            <person name="Pinto D."/>
            <person name="Vollmers J."/>
            <person name="Rivas-Marin E."/>
            <person name="Kohn T."/>
            <person name="Peeters S.H."/>
            <person name="Heuer A."/>
            <person name="Rast P."/>
            <person name="Oberbeckmann S."/>
            <person name="Bunk B."/>
            <person name="Jeske O."/>
            <person name="Meyerdierks A."/>
            <person name="Storesund J.E."/>
            <person name="Kallscheuer N."/>
            <person name="Luecker S."/>
            <person name="Lage O.M."/>
            <person name="Pohl T."/>
            <person name="Merkel B.J."/>
            <person name="Hornburger P."/>
            <person name="Mueller R.-W."/>
            <person name="Bruemmer F."/>
            <person name="Labrenz M."/>
            <person name="Spormann A.M."/>
            <person name="Op den Camp H."/>
            <person name="Overmann J."/>
            <person name="Amann R."/>
            <person name="Jetten M.S.M."/>
            <person name="Mascher T."/>
            <person name="Medema M.H."/>
            <person name="Devos D.P."/>
            <person name="Kaster A.-K."/>
            <person name="Ovreas L."/>
            <person name="Rohde M."/>
            <person name="Galperin M.Y."/>
            <person name="Jogler C."/>
        </authorList>
    </citation>
    <scope>NUCLEOTIDE SEQUENCE [LARGE SCALE GENOMIC DNA]</scope>
    <source>
        <strain evidence="3 4">OJF2</strain>
    </source>
</reference>
<keyword evidence="1" id="KW-0597">Phosphoprotein</keyword>
<evidence type="ECO:0000259" key="2">
    <source>
        <dbReference type="PROSITE" id="PS50894"/>
    </source>
</evidence>
<gene>
    <name evidence="3" type="primary">cheA_3</name>
    <name evidence="3" type="ORF">OJF2_16520</name>
</gene>
<dbReference type="KEGG" id="agv:OJF2_16520"/>
<dbReference type="InterPro" id="IPR008207">
    <property type="entry name" value="Sig_transdc_His_kin_Hpt_dom"/>
</dbReference>
<feature type="modified residue" description="Phosphohistidine" evidence="1">
    <location>
        <position position="51"/>
    </location>
</feature>
<dbReference type="CDD" id="cd00088">
    <property type="entry name" value="HPT"/>
    <property type="match status" value="1"/>
</dbReference>
<dbReference type="Pfam" id="PF01627">
    <property type="entry name" value="Hpt"/>
    <property type="match status" value="1"/>
</dbReference>
<proteinExistence type="predicted"/>
<dbReference type="AlphaFoldDB" id="A0A5B9VZF8"/>
<feature type="domain" description="HPt" evidence="2">
    <location>
        <begin position="4"/>
        <end position="108"/>
    </location>
</feature>
<name>A0A5B9VZF8_9BACT</name>
<dbReference type="GO" id="GO:0000160">
    <property type="term" value="P:phosphorelay signal transduction system"/>
    <property type="evidence" value="ECO:0007669"/>
    <property type="project" value="InterPro"/>
</dbReference>
<keyword evidence="4" id="KW-1185">Reference proteome</keyword>
<keyword evidence="3" id="KW-0808">Transferase</keyword>
<dbReference type="SMART" id="SM00073">
    <property type="entry name" value="HPT"/>
    <property type="match status" value="1"/>
</dbReference>
<dbReference type="SUPFAM" id="SSF47226">
    <property type="entry name" value="Histidine-containing phosphotransfer domain, HPT domain"/>
    <property type="match status" value="1"/>
</dbReference>
<dbReference type="Gene3D" id="1.20.120.160">
    <property type="entry name" value="HPT domain"/>
    <property type="match status" value="1"/>
</dbReference>
<dbReference type="EMBL" id="CP042997">
    <property type="protein sequence ID" value="QEH33155.1"/>
    <property type="molecule type" value="Genomic_DNA"/>
</dbReference>
<dbReference type="GO" id="GO:0004673">
    <property type="term" value="F:protein histidine kinase activity"/>
    <property type="evidence" value="ECO:0007669"/>
    <property type="project" value="UniProtKB-EC"/>
</dbReference>